<dbReference type="RefSeq" id="WP_160713920.1">
    <property type="nucleotide sequence ID" value="NZ_JAABOK010000006.1"/>
</dbReference>
<dbReference type="InterPro" id="IPR015884">
    <property type="entry name" value="Malic_enzyme_CS"/>
</dbReference>
<feature type="binding site" evidence="10">
    <location>
        <begin position="77"/>
        <end position="84"/>
    </location>
    <ligand>
        <name>NADP(+)</name>
        <dbReference type="ChEBI" id="CHEBI:58349"/>
    </ligand>
</feature>
<dbReference type="InterPro" id="IPR002505">
    <property type="entry name" value="PTA_PTB"/>
</dbReference>
<dbReference type="InterPro" id="IPR045213">
    <property type="entry name" value="Malic_NAD-bd_bact_type"/>
</dbReference>
<dbReference type="SMART" id="SM00919">
    <property type="entry name" value="Malic_M"/>
    <property type="match status" value="1"/>
</dbReference>
<feature type="binding site" evidence="10">
    <location>
        <position position="163"/>
    </location>
    <ligand>
        <name>a divalent metal cation</name>
        <dbReference type="ChEBI" id="CHEBI:60240"/>
    </ligand>
</feature>
<dbReference type="GO" id="GO:0051287">
    <property type="term" value="F:NAD binding"/>
    <property type="evidence" value="ECO:0007669"/>
    <property type="project" value="InterPro"/>
</dbReference>
<feature type="domain" description="Malic enzyme NAD-binding" evidence="11">
    <location>
        <begin position="164"/>
        <end position="400"/>
    </location>
</feature>
<dbReference type="InterPro" id="IPR046346">
    <property type="entry name" value="Aminoacid_DH-like_N_sf"/>
</dbReference>
<dbReference type="SUPFAM" id="SSF53223">
    <property type="entry name" value="Aminoacid dehydrogenase-like, N-terminal domain"/>
    <property type="match status" value="1"/>
</dbReference>
<dbReference type="InterPro" id="IPR042113">
    <property type="entry name" value="P_AcTrfase_dom1"/>
</dbReference>
<evidence type="ECO:0000256" key="5">
    <source>
        <dbReference type="ARBA" id="ARBA00022723"/>
    </source>
</evidence>
<dbReference type="InterPro" id="IPR037062">
    <property type="entry name" value="Malic_N_dom_sf"/>
</dbReference>
<keyword evidence="7" id="KW-0511">Multifunctional enzyme</keyword>
<keyword evidence="10" id="KW-0521">NADP</keyword>
<gene>
    <name evidence="13" type="ORF">ECE50_023940</name>
</gene>
<evidence type="ECO:0000313" key="14">
    <source>
        <dbReference type="Proteomes" id="UP000281028"/>
    </source>
</evidence>
<evidence type="ECO:0000256" key="2">
    <source>
        <dbReference type="ARBA" id="ARBA00001946"/>
    </source>
</evidence>
<evidence type="ECO:0000256" key="10">
    <source>
        <dbReference type="PIRSR" id="PIRSR036684-3"/>
    </source>
</evidence>
<keyword evidence="14" id="KW-1185">Reference proteome</keyword>
<dbReference type="GO" id="GO:0016616">
    <property type="term" value="F:oxidoreductase activity, acting on the CH-OH group of donors, NAD or NADP as acceptor"/>
    <property type="evidence" value="ECO:0007669"/>
    <property type="project" value="InterPro"/>
</dbReference>
<dbReference type="GO" id="GO:0004470">
    <property type="term" value="F:malic enzyme activity"/>
    <property type="evidence" value="ECO:0007669"/>
    <property type="project" value="InterPro"/>
</dbReference>
<dbReference type="GO" id="GO:0006108">
    <property type="term" value="P:malate metabolic process"/>
    <property type="evidence" value="ECO:0007669"/>
    <property type="project" value="InterPro"/>
</dbReference>
<comment type="caution">
    <text evidence="13">The sequence shown here is derived from an EMBL/GenBank/DDBJ whole genome shotgun (WGS) entry which is preliminary data.</text>
</comment>
<evidence type="ECO:0000313" key="13">
    <source>
        <dbReference type="EMBL" id="NSL89913.1"/>
    </source>
</evidence>
<dbReference type="InterPro" id="IPR012302">
    <property type="entry name" value="Malic_NAD-bd"/>
</dbReference>
<proteinExistence type="inferred from homology"/>
<dbReference type="SUPFAM" id="SSF51735">
    <property type="entry name" value="NAD(P)-binding Rossmann-fold domains"/>
    <property type="match status" value="1"/>
</dbReference>
<dbReference type="AlphaFoldDB" id="A0A9Q5DA41"/>
<dbReference type="EMBL" id="RIAR02000001">
    <property type="protein sequence ID" value="NSL89913.1"/>
    <property type="molecule type" value="Genomic_DNA"/>
</dbReference>
<dbReference type="Pfam" id="PF01515">
    <property type="entry name" value="PTA_PTB"/>
    <property type="match status" value="1"/>
</dbReference>
<dbReference type="GO" id="GO:0016746">
    <property type="term" value="F:acyltransferase activity"/>
    <property type="evidence" value="ECO:0007669"/>
    <property type="project" value="InterPro"/>
</dbReference>
<dbReference type="Gene3D" id="3.40.50.10750">
    <property type="entry name" value="Isocitrate/Isopropylmalate dehydrogenase-like"/>
    <property type="match status" value="1"/>
</dbReference>
<feature type="binding site" evidence="10">
    <location>
        <position position="287"/>
    </location>
    <ligand>
        <name>a divalent metal cation</name>
        <dbReference type="ChEBI" id="CHEBI:60240"/>
    </ligand>
</feature>
<feature type="binding site" evidence="9">
    <location>
        <position position="137"/>
    </location>
    <ligand>
        <name>a divalent metal cation</name>
        <dbReference type="ChEBI" id="CHEBI:60240"/>
    </ligand>
</feature>
<evidence type="ECO:0000256" key="4">
    <source>
        <dbReference type="ARBA" id="ARBA00008756"/>
    </source>
</evidence>
<dbReference type="Proteomes" id="UP000281028">
    <property type="component" value="Unassembled WGS sequence"/>
</dbReference>
<evidence type="ECO:0000256" key="7">
    <source>
        <dbReference type="ARBA" id="ARBA00023268"/>
    </source>
</evidence>
<evidence type="ECO:0000256" key="3">
    <source>
        <dbReference type="ARBA" id="ARBA00007686"/>
    </source>
</evidence>
<dbReference type="SMART" id="SM01274">
    <property type="entry name" value="malic"/>
    <property type="match status" value="1"/>
</dbReference>
<dbReference type="CDD" id="cd05311">
    <property type="entry name" value="NAD_bind_2_malic_enz"/>
    <property type="match status" value="1"/>
</dbReference>
<dbReference type="FunFam" id="3.40.50.10380:FF:000003">
    <property type="entry name" value="NADP-dependent malic enzyme"/>
    <property type="match status" value="1"/>
</dbReference>
<reference evidence="13" key="1">
    <citation type="submission" date="2020-05" db="EMBL/GenBank/DDBJ databases">
        <title>Chitinophaga laudate sp. nov., isolated from a tropical peat swamp.</title>
        <authorList>
            <person name="Goh C.B.S."/>
            <person name="Lee M.S."/>
            <person name="Parimannan S."/>
            <person name="Pasbakhsh P."/>
            <person name="Yule C.M."/>
            <person name="Rajandas H."/>
            <person name="Loke S."/>
            <person name="Croft L."/>
            <person name="Tan J.B.L."/>
        </authorList>
    </citation>
    <scope>NUCLEOTIDE SEQUENCE</scope>
    <source>
        <strain evidence="13">Mgbs1</strain>
    </source>
</reference>
<dbReference type="InterPro" id="IPR051674">
    <property type="entry name" value="Malate_Decarboxylase"/>
</dbReference>
<dbReference type="SUPFAM" id="SSF53659">
    <property type="entry name" value="Isocitrate/Isopropylmalate dehydrogenase-like"/>
    <property type="match status" value="1"/>
</dbReference>
<feature type="domain" description="Malic enzyme N-terminal" evidence="12">
    <location>
        <begin position="19"/>
        <end position="152"/>
    </location>
</feature>
<evidence type="ECO:0000259" key="12">
    <source>
        <dbReference type="SMART" id="SM01274"/>
    </source>
</evidence>
<dbReference type="InterPro" id="IPR012301">
    <property type="entry name" value="Malic_N_dom"/>
</dbReference>
<evidence type="ECO:0000256" key="9">
    <source>
        <dbReference type="PIRSR" id="PIRSR036684-2"/>
    </source>
</evidence>
<dbReference type="Gene3D" id="3.40.50.10380">
    <property type="entry name" value="Malic enzyme, N-terminal domain"/>
    <property type="match status" value="1"/>
</dbReference>
<dbReference type="GO" id="GO:0046872">
    <property type="term" value="F:metal ion binding"/>
    <property type="evidence" value="ECO:0007669"/>
    <property type="project" value="UniProtKB-KW"/>
</dbReference>
<evidence type="ECO:0000256" key="8">
    <source>
        <dbReference type="PIRSR" id="PIRSR036684-1"/>
    </source>
</evidence>
<comment type="similarity">
    <text evidence="3">In the N-terminal section; belongs to the malic enzymes family.</text>
</comment>
<dbReference type="PROSITE" id="PS00331">
    <property type="entry name" value="MALIC_ENZYMES"/>
    <property type="match status" value="1"/>
</dbReference>
<dbReference type="PANTHER" id="PTHR43237">
    <property type="entry name" value="NADP-DEPENDENT MALIC ENZYME"/>
    <property type="match status" value="1"/>
</dbReference>
<feature type="active site" description="Proton acceptor" evidence="8">
    <location>
        <position position="95"/>
    </location>
</feature>
<dbReference type="Pfam" id="PF00390">
    <property type="entry name" value="malic"/>
    <property type="match status" value="1"/>
</dbReference>
<dbReference type="FunFam" id="3.40.50.720:FF:000095">
    <property type="entry name" value="NADP-dependent malic enzyme"/>
    <property type="match status" value="1"/>
</dbReference>
<dbReference type="InterPro" id="IPR036291">
    <property type="entry name" value="NAD(P)-bd_dom_sf"/>
</dbReference>
<evidence type="ECO:0000256" key="6">
    <source>
        <dbReference type="ARBA" id="ARBA00023002"/>
    </source>
</evidence>
<protein>
    <submittedName>
        <fullName evidence="13">NADP-dependent malic enzyme</fullName>
    </submittedName>
</protein>
<dbReference type="InterPro" id="IPR042112">
    <property type="entry name" value="P_AcTrfase_dom2"/>
</dbReference>
<dbReference type="InterPro" id="IPR012188">
    <property type="entry name" value="ME_PTA"/>
</dbReference>
<keyword evidence="5 9" id="KW-0479">Metal-binding</keyword>
<keyword evidence="6" id="KW-0560">Oxidoreductase</keyword>
<dbReference type="Gene3D" id="3.40.50.10950">
    <property type="match status" value="1"/>
</dbReference>
<evidence type="ECO:0000256" key="1">
    <source>
        <dbReference type="ARBA" id="ARBA00001936"/>
    </source>
</evidence>
<comment type="cofactor">
    <cofactor evidence="2">
        <name>Mg(2+)</name>
        <dbReference type="ChEBI" id="CHEBI:18420"/>
    </cofactor>
</comment>
<organism evidence="13 14">
    <name type="scientific">Chitinophaga solisilvae</name>
    <dbReference type="NCBI Taxonomy" id="1233460"/>
    <lineage>
        <taxon>Bacteria</taxon>
        <taxon>Pseudomonadati</taxon>
        <taxon>Bacteroidota</taxon>
        <taxon>Chitinophagia</taxon>
        <taxon>Chitinophagales</taxon>
        <taxon>Chitinophagaceae</taxon>
        <taxon>Chitinophaga</taxon>
    </lineage>
</organism>
<sequence length="771" mass="85035">MARKLNKQDALDYHAMGRPGKIEVIPTKNTKTQWDLSLAYSPGVAEPCKEIHRDVENVYKYTAKGNLVGVISNGTAVLGLGDIGPEAGKPVMEGKAVLFKIFADIDVFDIELNTKDPDSFVAAVKALEPTFGGINLEDIKSPECFEIEERLRKELKIPIMHDDQHGTAIISAAALLNALELVKKKIEKVKLVVNGAGAAAMACVKLYVALGVKPDNIIMFDKDGVLNKSRTDLTERHMQFATNTKVTSLTEAMKGADVFLGLSVGNVVTPEMVKSMAKNPIVFAMANPDPEIAYDTAVAARPDIIMATGRSDYPNQVNNVLGFPYIFRGALDVRATQINEAMKLAAVRALADLAKSPVPDIVNLAYNERNIFFSPKYIIPKPLDPRLISTVSPAVAKAAMESGVATHPITDWDAYQQELNNRLGLDNQLFRVIGTKARRDPRKVVFAEADNVKILKAAQVVNDEGIAYPILLGNEARIRQLMIENAIEIDDAVIIDPKSDEMQEKRHHFGDLFFEKRKRKGFNHYEARKIMRERNYFGCMMVETGEADALISGLTRKYPDTIRPALQVIGMEEGAKRVAGMYIIQTKRGPLFLADTTVNFNPTAEELADITLMVAKEVQHFNITPRIAMISYSNFGSSQTPEAQLVSKAREIVKQRAPQLIVDGEIQAAMAFNKEILKDNYPFTELMNEEVNTLIFPNLTAGNVAYNLLQEVAGFDAIGPVLLGMKKPVHILQLGSTVRQIVNMVNIAVVDAQEKCCRDAVAKDAKGKKKK</sequence>
<dbReference type="Gene3D" id="3.40.50.720">
    <property type="entry name" value="NAD(P)-binding Rossmann-like Domain"/>
    <property type="match status" value="1"/>
</dbReference>
<dbReference type="PANTHER" id="PTHR43237:SF4">
    <property type="entry name" value="NADP-DEPENDENT MALIC ENZYME"/>
    <property type="match status" value="1"/>
</dbReference>
<comment type="cofactor">
    <cofactor evidence="1">
        <name>Mn(2+)</name>
        <dbReference type="ChEBI" id="CHEBI:29035"/>
    </cofactor>
</comment>
<comment type="similarity">
    <text evidence="4">In the C-terminal section; belongs to the phosphate acetyltransferase and butyryltransferase family.</text>
</comment>
<feature type="binding site" evidence="9">
    <location>
        <position position="138"/>
    </location>
    <ligand>
        <name>a divalent metal cation</name>
        <dbReference type="ChEBI" id="CHEBI:60240"/>
    </ligand>
</feature>
<accession>A0A9Q5DA41</accession>
<dbReference type="PIRSF" id="PIRSF036684">
    <property type="entry name" value="ME_PTA"/>
    <property type="match status" value="1"/>
</dbReference>
<evidence type="ECO:0000259" key="11">
    <source>
        <dbReference type="SMART" id="SM00919"/>
    </source>
</evidence>
<dbReference type="Pfam" id="PF03949">
    <property type="entry name" value="Malic_M"/>
    <property type="match status" value="1"/>
</dbReference>
<name>A0A9Q5DA41_9BACT</name>